<feature type="region of interest" description="Disordered" evidence="1">
    <location>
        <begin position="59"/>
        <end position="100"/>
    </location>
</feature>
<evidence type="ECO:0000256" key="2">
    <source>
        <dbReference type="SAM" id="Phobius"/>
    </source>
</evidence>
<keyword evidence="4" id="KW-1185">Reference proteome</keyword>
<proteinExistence type="predicted"/>
<reference evidence="3 4" key="1">
    <citation type="submission" date="2016-10" db="EMBL/GenBank/DDBJ databases">
        <title>Draft Genome sequence of Roseomonas sp. strain M3.</title>
        <authorList>
            <person name="Subhash Y."/>
            <person name="Lee S."/>
        </authorList>
    </citation>
    <scope>NUCLEOTIDE SEQUENCE [LARGE SCALE GENOMIC DNA]</scope>
    <source>
        <strain evidence="3 4">M3</strain>
    </source>
</reference>
<dbReference type="EMBL" id="MLCO01000200">
    <property type="protein sequence ID" value="ONG50175.1"/>
    <property type="molecule type" value="Genomic_DNA"/>
</dbReference>
<keyword evidence="2" id="KW-1133">Transmembrane helix</keyword>
<feature type="region of interest" description="Disordered" evidence="1">
    <location>
        <begin position="1"/>
        <end position="20"/>
    </location>
</feature>
<feature type="compositionally biased region" description="Polar residues" evidence="1">
    <location>
        <begin position="1"/>
        <end position="10"/>
    </location>
</feature>
<feature type="compositionally biased region" description="Basic and acidic residues" evidence="1">
    <location>
        <begin position="78"/>
        <end position="100"/>
    </location>
</feature>
<sequence length="100" mass="9888">MRPGSRSTAEVRSGSDLAKAQGGMQVISGPALPAGPLFLAGVAFAGSGAIIGSFVGHEKTPKATDAEGDGSGVLAKDGLLREDGPASKRQEAALHCDDAA</sequence>
<comment type="caution">
    <text evidence="3">The sequence shown here is derived from an EMBL/GenBank/DDBJ whole genome shotgun (WGS) entry which is preliminary data.</text>
</comment>
<evidence type="ECO:0000313" key="3">
    <source>
        <dbReference type="EMBL" id="ONG50175.1"/>
    </source>
</evidence>
<keyword evidence="2" id="KW-0812">Transmembrane</keyword>
<evidence type="ECO:0000256" key="1">
    <source>
        <dbReference type="SAM" id="MobiDB-lite"/>
    </source>
</evidence>
<evidence type="ECO:0000313" key="4">
    <source>
        <dbReference type="Proteomes" id="UP000188879"/>
    </source>
</evidence>
<feature type="transmembrane region" description="Helical" evidence="2">
    <location>
        <begin position="34"/>
        <end position="55"/>
    </location>
</feature>
<keyword evidence="2" id="KW-0472">Membrane</keyword>
<dbReference type="Proteomes" id="UP000188879">
    <property type="component" value="Unassembled WGS sequence"/>
</dbReference>
<gene>
    <name evidence="3" type="ORF">BKE38_19020</name>
</gene>
<dbReference type="AlphaFoldDB" id="A0A1V2H0L8"/>
<protein>
    <submittedName>
        <fullName evidence="3">Uncharacterized protein</fullName>
    </submittedName>
</protein>
<organism evidence="3 4">
    <name type="scientific">Teichococcus deserti</name>
    <dbReference type="NCBI Taxonomy" id="1817963"/>
    <lineage>
        <taxon>Bacteria</taxon>
        <taxon>Pseudomonadati</taxon>
        <taxon>Pseudomonadota</taxon>
        <taxon>Alphaproteobacteria</taxon>
        <taxon>Acetobacterales</taxon>
        <taxon>Roseomonadaceae</taxon>
        <taxon>Roseomonas</taxon>
    </lineage>
</organism>
<accession>A0A1V2H0L8</accession>
<name>A0A1V2H0L8_9PROT</name>